<evidence type="ECO:0008006" key="4">
    <source>
        <dbReference type="Google" id="ProtNLM"/>
    </source>
</evidence>
<name>A0A1T4RXH7_9HYPH</name>
<dbReference type="Proteomes" id="UP000190092">
    <property type="component" value="Unassembled WGS sequence"/>
</dbReference>
<dbReference type="EMBL" id="FUWJ01000006">
    <property type="protein sequence ID" value="SKA20291.1"/>
    <property type="molecule type" value="Genomic_DNA"/>
</dbReference>
<dbReference type="RefSeq" id="WP_139373992.1">
    <property type="nucleotide sequence ID" value="NZ_FUWJ01000006.1"/>
</dbReference>
<evidence type="ECO:0000313" key="2">
    <source>
        <dbReference type="EMBL" id="SKA20291.1"/>
    </source>
</evidence>
<organism evidence="2 3">
    <name type="scientific">Enhydrobacter aerosaccus</name>
    <dbReference type="NCBI Taxonomy" id="225324"/>
    <lineage>
        <taxon>Bacteria</taxon>
        <taxon>Pseudomonadati</taxon>
        <taxon>Pseudomonadota</taxon>
        <taxon>Alphaproteobacteria</taxon>
        <taxon>Hyphomicrobiales</taxon>
        <taxon>Enhydrobacter</taxon>
    </lineage>
</organism>
<reference evidence="3" key="1">
    <citation type="submission" date="2017-02" db="EMBL/GenBank/DDBJ databases">
        <authorList>
            <person name="Varghese N."/>
            <person name="Submissions S."/>
        </authorList>
    </citation>
    <scope>NUCLEOTIDE SEQUENCE [LARGE SCALE GENOMIC DNA]</scope>
    <source>
        <strain evidence="3">ATCC 27094</strain>
    </source>
</reference>
<keyword evidence="3" id="KW-1185">Reference proteome</keyword>
<sequence length="98" mass="10684">MTVPPLSNAERAVLENLSAFGPERGLDPPIRGRLALYKLIDETPQGWKITPLGREVLAASKPQPEGTPSDAGAEEMASRTGDGERHYGRKSRNTSWLD</sequence>
<protein>
    <recommendedName>
        <fullName evidence="4">Restriction system protein Mrr-like N-terminal domain-containing protein</fullName>
    </recommendedName>
</protein>
<evidence type="ECO:0000256" key="1">
    <source>
        <dbReference type="SAM" id="MobiDB-lite"/>
    </source>
</evidence>
<proteinExistence type="predicted"/>
<gene>
    <name evidence="2" type="ORF">SAMN02745126_04106</name>
</gene>
<dbReference type="STRING" id="225324.SAMN02745126_04106"/>
<dbReference type="AlphaFoldDB" id="A0A1T4RXH7"/>
<evidence type="ECO:0000313" key="3">
    <source>
        <dbReference type="Proteomes" id="UP000190092"/>
    </source>
</evidence>
<feature type="region of interest" description="Disordered" evidence="1">
    <location>
        <begin position="58"/>
        <end position="98"/>
    </location>
</feature>
<accession>A0A1T4RXH7</accession>